<dbReference type="GO" id="GO:0031122">
    <property type="term" value="P:cytoplasmic microtubule organization"/>
    <property type="evidence" value="ECO:0007669"/>
    <property type="project" value="TreeGrafter"/>
</dbReference>
<dbReference type="GO" id="GO:0051321">
    <property type="term" value="P:meiotic cell cycle"/>
    <property type="evidence" value="ECO:0007669"/>
    <property type="project" value="TreeGrafter"/>
</dbReference>
<sequence>MAGAEGQAVLALVEQLVLRALREAAGLPASRRGPATSRLVGYCMSLLGSRMSARTPSDLALAERLGRELARARGADAPQLELREQLAELRDACDGLDDAEPTLAHEHRVAALQLLAELAGSRRSVGAAGGALGAPGGALGASGHGEARFGLAHGALVPAAHSACEADVAAVLSQRFDVAVNSRPTPAPAARAPHGKGAAAPWAERAQSAHGEAAARSAGARQPTVAAAAESAWRGGSAAEPPAPPPVWRAPARAAVREAELVRVALYAMQAVSSAHVRFDASPARDAPPFVVEPSLPAATRALLAALCELGASYAGCERFARGALSGGASRGVGADEGAVDGGGDGGGGIDADDGGHVRQALRAAVRRELDDYVRLLALLDEERLGGARAAEGGGGGGGGGGRARARLTLRKLLLWAHEPRLRLDALCALIERCVTQHGGALCNALRECSQHGDPFVAAYVGAFAAQAGAPLLRMLSAWMQHGALDDTHGEFFVAARGARGVPADTSAAGGAPGAPGGAEALWHSTYVLRAAMLPSYISAALATRVLLVGKSVRLLRECASPAEERGSGGLVALRLRGAPELRWGDVGALELFVEQAAAVVHPRVTKLVLDDGALVEQLRALRGFVLLSQGDLVQHLMDCLAPELARPAHELSRHSLLSLLDGAVRASTAAVEFSADALARLDVQLRPLPHEDGWAAFSLDYHVGDSPVAAVVTSECLRTYSRLFHFVWRLKRAEHMLALVWRQHTTLLRLFRELRVSAPMRAFQRLRHELLSFVHNMQYHAMAEVIESCWVELLEAIGKAPDLSAVCAAHAAYLRAIVDDGLFLDSAEFTEPVRDITQVAFDFAHLQGRLYDALLHADAQRRAARERARANTDAGRWATTGSGDYRHGDKELRPISHAFEAEAESLRQTFYAEFDSFFSLVSRHPSPRLASLAARLDFNGFHAARHADDSADGAHAGWTGGLGDESPLV</sequence>
<evidence type="ECO:0000256" key="4">
    <source>
        <dbReference type="ARBA" id="ARBA00022701"/>
    </source>
</evidence>
<evidence type="ECO:0000313" key="9">
    <source>
        <dbReference type="EMBL" id="KAG8461667.1"/>
    </source>
</evidence>
<dbReference type="OMA" id="MRMMSVC"/>
<evidence type="ECO:0000256" key="1">
    <source>
        <dbReference type="ARBA" id="ARBA00004245"/>
    </source>
</evidence>
<dbReference type="GO" id="GO:0043015">
    <property type="term" value="F:gamma-tubulin binding"/>
    <property type="evidence" value="ECO:0007669"/>
    <property type="project" value="InterPro"/>
</dbReference>
<dbReference type="Pfam" id="PF17681">
    <property type="entry name" value="GCP_N_terminal"/>
    <property type="match status" value="1"/>
</dbReference>
<dbReference type="GO" id="GO:0000922">
    <property type="term" value="C:spindle pole"/>
    <property type="evidence" value="ECO:0007669"/>
    <property type="project" value="InterPro"/>
</dbReference>
<dbReference type="PANTHER" id="PTHR19302">
    <property type="entry name" value="GAMMA TUBULIN COMPLEX PROTEIN"/>
    <property type="match status" value="1"/>
</dbReference>
<dbReference type="GO" id="GO:0051011">
    <property type="term" value="F:microtubule minus-end binding"/>
    <property type="evidence" value="ECO:0007669"/>
    <property type="project" value="TreeGrafter"/>
</dbReference>
<evidence type="ECO:0000256" key="3">
    <source>
        <dbReference type="ARBA" id="ARBA00022490"/>
    </source>
</evidence>
<dbReference type="GO" id="GO:0007020">
    <property type="term" value="P:microtubule nucleation"/>
    <property type="evidence" value="ECO:0007669"/>
    <property type="project" value="InterPro"/>
</dbReference>
<feature type="compositionally biased region" description="Gly residues" evidence="6">
    <location>
        <begin position="340"/>
        <end position="350"/>
    </location>
</feature>
<feature type="domain" description="Gamma tubulin complex component C-terminal" evidence="7">
    <location>
        <begin position="615"/>
        <end position="942"/>
    </location>
</feature>
<dbReference type="Gene3D" id="1.20.120.1900">
    <property type="entry name" value="Gamma-tubulin complex, C-terminal domain"/>
    <property type="match status" value="1"/>
</dbReference>
<evidence type="ECO:0000256" key="6">
    <source>
        <dbReference type="SAM" id="MobiDB-lite"/>
    </source>
</evidence>
<comment type="similarity">
    <text evidence="2">Belongs to the TUBGCP family.</text>
</comment>
<dbReference type="InterPro" id="IPR040457">
    <property type="entry name" value="GCP_C"/>
</dbReference>
<dbReference type="GO" id="GO:0000278">
    <property type="term" value="P:mitotic cell cycle"/>
    <property type="evidence" value="ECO:0007669"/>
    <property type="project" value="TreeGrafter"/>
</dbReference>
<evidence type="ECO:0000313" key="10">
    <source>
        <dbReference type="Proteomes" id="UP000751190"/>
    </source>
</evidence>
<keyword evidence="10" id="KW-1185">Reference proteome</keyword>
<organism evidence="9 10">
    <name type="scientific">Diacronema lutheri</name>
    <name type="common">Unicellular marine alga</name>
    <name type="synonym">Monochrysis lutheri</name>
    <dbReference type="NCBI Taxonomy" id="2081491"/>
    <lineage>
        <taxon>Eukaryota</taxon>
        <taxon>Haptista</taxon>
        <taxon>Haptophyta</taxon>
        <taxon>Pavlovophyceae</taxon>
        <taxon>Pavlovales</taxon>
        <taxon>Pavlovaceae</taxon>
        <taxon>Diacronema</taxon>
    </lineage>
</organism>
<evidence type="ECO:0000259" key="7">
    <source>
        <dbReference type="Pfam" id="PF04130"/>
    </source>
</evidence>
<dbReference type="GO" id="GO:0051225">
    <property type="term" value="P:spindle assembly"/>
    <property type="evidence" value="ECO:0007669"/>
    <property type="project" value="TreeGrafter"/>
</dbReference>
<keyword evidence="4" id="KW-0493">Microtubule</keyword>
<evidence type="ECO:0000259" key="8">
    <source>
        <dbReference type="Pfam" id="PF17681"/>
    </source>
</evidence>
<feature type="domain" description="Gamma tubulin complex component protein N-terminal" evidence="8">
    <location>
        <begin position="263"/>
        <end position="610"/>
    </location>
</feature>
<evidence type="ECO:0000256" key="5">
    <source>
        <dbReference type="ARBA" id="ARBA00023212"/>
    </source>
</evidence>
<keyword evidence="3" id="KW-0963">Cytoplasm</keyword>
<feature type="region of interest" description="Disordered" evidence="6">
    <location>
        <begin position="328"/>
        <end position="352"/>
    </location>
</feature>
<gene>
    <name evidence="9" type="ORF">KFE25_001285</name>
</gene>
<comment type="subcellular location">
    <subcellularLocation>
        <location evidence="1">Cytoplasm</location>
        <location evidence="1">Cytoskeleton</location>
    </subcellularLocation>
</comment>
<dbReference type="PANTHER" id="PTHR19302:SF14">
    <property type="entry name" value="GAMMA-TUBULIN COMPLEX COMPONENT 3"/>
    <property type="match status" value="1"/>
</dbReference>
<keyword evidence="5" id="KW-0206">Cytoskeleton</keyword>
<dbReference type="AlphaFoldDB" id="A0A8J5XDG0"/>
<dbReference type="EMBL" id="JAGTXO010000024">
    <property type="protein sequence ID" value="KAG8461667.1"/>
    <property type="molecule type" value="Genomic_DNA"/>
</dbReference>
<feature type="compositionally biased region" description="Low complexity" evidence="6">
    <location>
        <begin position="188"/>
        <end position="222"/>
    </location>
</feature>
<dbReference type="GO" id="GO:0000930">
    <property type="term" value="C:gamma-tubulin complex"/>
    <property type="evidence" value="ECO:0007669"/>
    <property type="project" value="TreeGrafter"/>
</dbReference>
<name>A0A8J5XDG0_DIALT</name>
<dbReference type="InterPro" id="IPR041470">
    <property type="entry name" value="GCP_N"/>
</dbReference>
<dbReference type="InterPro" id="IPR042241">
    <property type="entry name" value="GCP_C_sf"/>
</dbReference>
<reference evidence="9" key="1">
    <citation type="submission" date="2021-05" db="EMBL/GenBank/DDBJ databases">
        <title>The genome of the haptophyte Pavlova lutheri (Diacronema luteri, Pavlovales) - a model for lipid biosynthesis in eukaryotic algae.</title>
        <authorList>
            <person name="Hulatt C.J."/>
            <person name="Posewitz M.C."/>
        </authorList>
    </citation>
    <scope>NUCLEOTIDE SEQUENCE</scope>
    <source>
        <strain evidence="9">NIVA-4/92</strain>
    </source>
</reference>
<dbReference type="GO" id="GO:0005874">
    <property type="term" value="C:microtubule"/>
    <property type="evidence" value="ECO:0007669"/>
    <property type="project" value="UniProtKB-KW"/>
</dbReference>
<feature type="region of interest" description="Disordered" evidence="6">
    <location>
        <begin position="951"/>
        <end position="970"/>
    </location>
</feature>
<evidence type="ECO:0000256" key="2">
    <source>
        <dbReference type="ARBA" id="ARBA00010337"/>
    </source>
</evidence>
<feature type="region of interest" description="Disordered" evidence="6">
    <location>
        <begin position="182"/>
        <end position="246"/>
    </location>
</feature>
<dbReference type="OrthoDB" id="5860513at2759"/>
<dbReference type="Pfam" id="PF04130">
    <property type="entry name" value="GCP_C_terminal"/>
    <property type="match status" value="1"/>
</dbReference>
<feature type="region of interest" description="Disordered" evidence="6">
    <location>
        <begin position="867"/>
        <end position="886"/>
    </location>
</feature>
<evidence type="ECO:0008006" key="11">
    <source>
        <dbReference type="Google" id="ProtNLM"/>
    </source>
</evidence>
<dbReference type="InterPro" id="IPR007259">
    <property type="entry name" value="GCP"/>
</dbReference>
<accession>A0A8J5XDG0</accession>
<proteinExistence type="inferred from homology"/>
<dbReference type="Proteomes" id="UP000751190">
    <property type="component" value="Unassembled WGS sequence"/>
</dbReference>
<comment type="caution">
    <text evidence="9">The sequence shown here is derived from an EMBL/GenBank/DDBJ whole genome shotgun (WGS) entry which is preliminary data.</text>
</comment>
<protein>
    <recommendedName>
        <fullName evidence="11">Spindle pole body component</fullName>
    </recommendedName>
</protein>